<feature type="transmembrane region" description="Helical" evidence="1">
    <location>
        <begin position="6"/>
        <end position="25"/>
    </location>
</feature>
<keyword evidence="3" id="KW-1185">Reference proteome</keyword>
<keyword evidence="1" id="KW-0472">Membrane</keyword>
<reference evidence="3" key="1">
    <citation type="journal article" date="2019" name="Int. J. Syst. Evol. Microbiol.">
        <title>The Global Catalogue of Microorganisms (GCM) 10K type strain sequencing project: providing services to taxonomists for standard genome sequencing and annotation.</title>
        <authorList>
            <consortium name="The Broad Institute Genomics Platform"/>
            <consortium name="The Broad Institute Genome Sequencing Center for Infectious Disease"/>
            <person name="Wu L."/>
            <person name="Ma J."/>
        </authorList>
    </citation>
    <scope>NUCLEOTIDE SEQUENCE [LARGE SCALE GENOMIC DNA]</scope>
    <source>
        <strain evidence="3">JCM 17804</strain>
    </source>
</reference>
<evidence type="ECO:0000256" key="1">
    <source>
        <dbReference type="SAM" id="Phobius"/>
    </source>
</evidence>
<feature type="transmembrane region" description="Helical" evidence="1">
    <location>
        <begin position="45"/>
        <end position="63"/>
    </location>
</feature>
<accession>A0ABP8HMX8</accession>
<keyword evidence="1" id="KW-0812">Transmembrane</keyword>
<evidence type="ECO:0000313" key="2">
    <source>
        <dbReference type="EMBL" id="GAA4341598.1"/>
    </source>
</evidence>
<dbReference type="Proteomes" id="UP001500975">
    <property type="component" value="Unassembled WGS sequence"/>
</dbReference>
<sequence length="92" mass="10101">MSALDVLIHLLNFAAPAFFVALLLALSFRLAMHARSRAVSLWKQLGINFLAGLVVLVAGLAYFGRDGRIATYAALVAVCGSVQWWLLRGWRN</sequence>
<keyword evidence="1" id="KW-1133">Transmembrane helix</keyword>
<dbReference type="EMBL" id="BAABGJ010000020">
    <property type="protein sequence ID" value="GAA4341598.1"/>
    <property type="molecule type" value="Genomic_DNA"/>
</dbReference>
<organism evidence="2 3">
    <name type="scientific">Variovorax defluvii</name>
    <dbReference type="NCBI Taxonomy" id="913761"/>
    <lineage>
        <taxon>Bacteria</taxon>
        <taxon>Pseudomonadati</taxon>
        <taxon>Pseudomonadota</taxon>
        <taxon>Betaproteobacteria</taxon>
        <taxon>Burkholderiales</taxon>
        <taxon>Comamonadaceae</taxon>
        <taxon>Variovorax</taxon>
    </lineage>
</organism>
<comment type="caution">
    <text evidence="2">The sequence shown here is derived from an EMBL/GenBank/DDBJ whole genome shotgun (WGS) entry which is preliminary data.</text>
</comment>
<name>A0ABP8HMX8_9BURK</name>
<gene>
    <name evidence="2" type="ORF">GCM10023165_22450</name>
</gene>
<protein>
    <submittedName>
        <fullName evidence="2">Uncharacterized protein</fullName>
    </submittedName>
</protein>
<proteinExistence type="predicted"/>
<evidence type="ECO:0000313" key="3">
    <source>
        <dbReference type="Proteomes" id="UP001500975"/>
    </source>
</evidence>
<dbReference type="RefSeq" id="WP_345537889.1">
    <property type="nucleotide sequence ID" value="NZ_BAABGJ010000020.1"/>
</dbReference>
<feature type="transmembrane region" description="Helical" evidence="1">
    <location>
        <begin position="69"/>
        <end position="87"/>
    </location>
</feature>